<evidence type="ECO:0000313" key="1">
    <source>
        <dbReference type="EMBL" id="KAI3765402.1"/>
    </source>
</evidence>
<evidence type="ECO:0000313" key="2">
    <source>
        <dbReference type="Proteomes" id="UP001055811"/>
    </source>
</evidence>
<organism evidence="1 2">
    <name type="scientific">Cichorium intybus</name>
    <name type="common">Chicory</name>
    <dbReference type="NCBI Taxonomy" id="13427"/>
    <lineage>
        <taxon>Eukaryota</taxon>
        <taxon>Viridiplantae</taxon>
        <taxon>Streptophyta</taxon>
        <taxon>Embryophyta</taxon>
        <taxon>Tracheophyta</taxon>
        <taxon>Spermatophyta</taxon>
        <taxon>Magnoliopsida</taxon>
        <taxon>eudicotyledons</taxon>
        <taxon>Gunneridae</taxon>
        <taxon>Pentapetalae</taxon>
        <taxon>asterids</taxon>
        <taxon>campanulids</taxon>
        <taxon>Asterales</taxon>
        <taxon>Asteraceae</taxon>
        <taxon>Cichorioideae</taxon>
        <taxon>Cichorieae</taxon>
        <taxon>Cichoriinae</taxon>
        <taxon>Cichorium</taxon>
    </lineage>
</organism>
<reference evidence="2" key="1">
    <citation type="journal article" date="2022" name="Mol. Ecol. Resour.">
        <title>The genomes of chicory, endive, great burdock and yacon provide insights into Asteraceae palaeo-polyploidization history and plant inulin production.</title>
        <authorList>
            <person name="Fan W."/>
            <person name="Wang S."/>
            <person name="Wang H."/>
            <person name="Wang A."/>
            <person name="Jiang F."/>
            <person name="Liu H."/>
            <person name="Zhao H."/>
            <person name="Xu D."/>
            <person name="Zhang Y."/>
        </authorList>
    </citation>
    <scope>NUCLEOTIDE SEQUENCE [LARGE SCALE GENOMIC DNA]</scope>
    <source>
        <strain evidence="2">cv. Punajuju</strain>
    </source>
</reference>
<sequence>MAGEKSEGSSGGTTAADTNSPYYIHASDYPRQMHVNDALTDSNYSDWAQEIKNFLFAKNKIGFIDGSIEKPEEKSPNYMPWMRCDAMIKGWLTTAMEKNIRTSVKYANTAAEIWSDLKERFGKESAPRAYELKHALTATRQEGMSVSAYYTKLRSLWDEIESVSPLPRCTCGVCTCNMGKRLIEAKEKEKLYEFLMGLDSDFSTIKTQILAMKPTPTLGTAYHLVAEDEQQRAISAVQKPNNESTAFHASGSNRREGSHNTNYQRNKVPQKEVKRDQGEEMEQCSFCGKGGHNKDGCFKRIGYPEWWPSKAKREKGRPKAACVDKETSPIPGLTSDQYQRLLKHLTEDEDSSKDDNTPTANMAGKNETDKDWIVDTGATEHIACDRGMFDNMTECNNESPVIIPNGDCIPVKGKGNCSLRNGIKIKRVLHIPKFKCNLLSVGKLCDDLQCAVTFHPDFCFMQDLYSKNLIGVGKRRRGLYRMSKVANERRAMMSTTDASRWHKRLGHASVSKLHYISFLENVSNKLKNKICDSCVKAKHTKLPFPISSIKTNECFELLHCDIWGKYRKPSLMGANYFLTIVDDFSRAVWVFLIKHKFEASNCLINFCKMVRTQFDKSVKRIRSDNGGEFTSGVMMDYYTSQGILLETSCPHTPQQNGVVERKHRHLLEMARALMFEAGLPTKFWGECILTATHIINRLPSRAINHKTPYEVIFGHGPDYSHMKTFGCLAYTRNTNTRGDKFEVRGRPGVFLGYPQGQKGYRIYDMKDRKIVVSRDVRFDENNFPFKARQENEGSNEENDHNFFDLPIEEIGTNQHEQEERETGHDEYEPETNTEEREHEPNIPTEDTQPVTDPPGNTGNDSGQTVRTTREKRSRTQPKHLNDFVVQLPPSVDHAQPTPNEGSSTVHPLAHFVSYENFSSSHKAFLAAIDSNDEPKNFHQAVQDPRWREAMQKEIKALEENSTWTLEQLPSGKRAIDSKWVYKVKYKPNGEVERYKARLVAKGFTQIPGVDFHDTFAPVAKLVTVRSLLAVATKRDWVIHQLDVNNAFLHGELNEEVYMKVPQGFLKTGDTRVCRLRKSLYGLRQASRNWYQKFTTALVERGFRQSQADHSLFIYRKNGIFVTALIYVDDVILAGNDIAMINETKTYLNDKFNIKDLGPLKYFLGVEVARTPDGLVLSQRKYTLDILKDSGLHGCRPSSFPMEQNLKLGKCENSSRVDANQYRRLIGRLLYLQATRPDIAYSVNMLSQFVSDPRQEHLNAANRILRYLKATPGQGIFFSKKGGTDLVAYCDADWLGCSDTRRSRTGYLVLLGGAPISWKTKKQSVVSRSSAEAEYRAMASTVSEILWLRWLLQDLGSRQTGPTPLLCDNQAARQIANNPVFHERTKHVEMDCYFVRERVESKEVLPVYVHTSLQVADLLTKALCTPRLRFLLSKLGIRDLHAPA</sequence>
<name>A0ACB9F425_CICIN</name>
<proteinExistence type="predicted"/>
<reference evidence="1 2" key="2">
    <citation type="journal article" date="2022" name="Mol. Ecol. Resour.">
        <title>The genomes of chicory, endive, great burdock and yacon provide insights into Asteraceae paleo-polyploidization history and plant inulin production.</title>
        <authorList>
            <person name="Fan W."/>
            <person name="Wang S."/>
            <person name="Wang H."/>
            <person name="Wang A."/>
            <person name="Jiang F."/>
            <person name="Liu H."/>
            <person name="Zhao H."/>
            <person name="Xu D."/>
            <person name="Zhang Y."/>
        </authorList>
    </citation>
    <scope>NUCLEOTIDE SEQUENCE [LARGE SCALE GENOMIC DNA]</scope>
    <source>
        <strain evidence="2">cv. Punajuju</strain>
        <tissue evidence="1">Leaves</tissue>
    </source>
</reference>
<protein>
    <submittedName>
        <fullName evidence="1">Uncharacterized protein</fullName>
    </submittedName>
</protein>
<keyword evidence="2" id="KW-1185">Reference proteome</keyword>
<dbReference type="Proteomes" id="UP001055811">
    <property type="component" value="Linkage Group LG03"/>
</dbReference>
<dbReference type="EMBL" id="CM042011">
    <property type="protein sequence ID" value="KAI3765402.1"/>
    <property type="molecule type" value="Genomic_DNA"/>
</dbReference>
<gene>
    <name evidence="1" type="ORF">L2E82_15435</name>
</gene>
<comment type="caution">
    <text evidence="1">The sequence shown here is derived from an EMBL/GenBank/DDBJ whole genome shotgun (WGS) entry which is preliminary data.</text>
</comment>
<accession>A0ACB9F425</accession>